<comment type="caution">
    <text evidence="7">The sequence shown here is derived from an EMBL/GenBank/DDBJ whole genome shotgun (WGS) entry which is preliminary data.</text>
</comment>
<dbReference type="NCBIfam" id="NF033543">
    <property type="entry name" value="transpos_IS256"/>
    <property type="match status" value="1"/>
</dbReference>
<keyword evidence="3 6" id="KW-0815">Transposition</keyword>
<evidence type="ECO:0000313" key="7">
    <source>
        <dbReference type="EMBL" id="OHW61229.1"/>
    </source>
</evidence>
<evidence type="ECO:0000256" key="3">
    <source>
        <dbReference type="ARBA" id="ARBA00022578"/>
    </source>
</evidence>
<keyword evidence="8" id="KW-1185">Reference proteome</keyword>
<organism evidence="7 8">
    <name type="scientific">Andreesenia angusta</name>
    <dbReference type="NCBI Taxonomy" id="39480"/>
    <lineage>
        <taxon>Bacteria</taxon>
        <taxon>Bacillati</taxon>
        <taxon>Bacillota</taxon>
        <taxon>Tissierellia</taxon>
        <taxon>Tissierellales</taxon>
        <taxon>Gottschalkiaceae</taxon>
        <taxon>Andreesenia</taxon>
    </lineage>
</organism>
<evidence type="ECO:0000256" key="6">
    <source>
        <dbReference type="RuleBase" id="RU365089"/>
    </source>
</evidence>
<dbReference type="PROSITE" id="PS01007">
    <property type="entry name" value="TRANSPOSASE_MUTATOR"/>
    <property type="match status" value="1"/>
</dbReference>
<name>A0A1S1V6A6_9FIRM</name>
<dbReference type="PANTHER" id="PTHR33217:SF8">
    <property type="entry name" value="MUTATOR FAMILY TRANSPOSASE"/>
    <property type="match status" value="1"/>
</dbReference>
<comment type="function">
    <text evidence="1 6">Required for the transposition of the insertion element.</text>
</comment>
<dbReference type="AlphaFoldDB" id="A0A1S1V6A6"/>
<dbReference type="Pfam" id="PF00872">
    <property type="entry name" value="Transposase_mut"/>
    <property type="match status" value="1"/>
</dbReference>
<keyword evidence="6" id="KW-0814">Transposable element</keyword>
<evidence type="ECO:0000256" key="2">
    <source>
        <dbReference type="ARBA" id="ARBA00010961"/>
    </source>
</evidence>
<dbReference type="GO" id="GO:0003677">
    <property type="term" value="F:DNA binding"/>
    <property type="evidence" value="ECO:0007669"/>
    <property type="project" value="UniProtKB-UniRule"/>
</dbReference>
<evidence type="ECO:0000256" key="1">
    <source>
        <dbReference type="ARBA" id="ARBA00002190"/>
    </source>
</evidence>
<protein>
    <recommendedName>
        <fullName evidence="6">Mutator family transposase</fullName>
    </recommendedName>
</protein>
<dbReference type="Proteomes" id="UP000180254">
    <property type="component" value="Unassembled WGS sequence"/>
</dbReference>
<dbReference type="STRING" id="39480.EUAN_24090"/>
<proteinExistence type="inferred from homology"/>
<dbReference type="EMBL" id="MKIE01000021">
    <property type="protein sequence ID" value="OHW61229.1"/>
    <property type="molecule type" value="Genomic_DNA"/>
</dbReference>
<dbReference type="InterPro" id="IPR001207">
    <property type="entry name" value="Transposase_mutator"/>
</dbReference>
<dbReference type="PANTHER" id="PTHR33217">
    <property type="entry name" value="TRANSPOSASE FOR INSERTION SEQUENCE ELEMENT IS1081"/>
    <property type="match status" value="1"/>
</dbReference>
<sequence length="406" mass="47417">MKLFDKKTIRDLMKQGKLKDAKDISTLLKEQFADIIEEMLEAELDEELGYTKYDYKNKETSNSRNGKRKKTVMSEYGELDIDVPRDRDSEFEPVVVKKNQTDISGIEDQILGMYAKGMTVRDIQDHIENIYGFEASPALISRITDKILPLVGEWQNRPLESIYCHVIMDAVHYKVRQEGRIINKAAYVAIGTNLDGMKEVLGIWVGENESSKYWLKVITELKNRGVEDILIASIDGLAGFSDAIKAVFPETEVQRCIIHQIRNSTKYLSYKDRKSFCSDLKNVYQASTESEALQQLDLLEDKWRDRYLIAVKSWRNNWEEISAFFKYPPEIRKMIYTTNAIESYNRQLRKVTKSKSVFPTDESLMKMLYLATMDIQKKWTQRYRGWSMILAQLSIHFEDRLQGYDY</sequence>
<reference evidence="7 8" key="1">
    <citation type="submission" date="2016-09" db="EMBL/GenBank/DDBJ databases">
        <title>Genome sequence of Eubacterium angustum.</title>
        <authorList>
            <person name="Poehlein A."/>
            <person name="Daniel R."/>
        </authorList>
    </citation>
    <scope>NUCLEOTIDE SEQUENCE [LARGE SCALE GENOMIC DNA]</scope>
    <source>
        <strain evidence="7 8">DSM 1989</strain>
    </source>
</reference>
<evidence type="ECO:0000313" key="8">
    <source>
        <dbReference type="Proteomes" id="UP000180254"/>
    </source>
</evidence>
<gene>
    <name evidence="7" type="ORF">EUAN_24090</name>
</gene>
<dbReference type="GO" id="GO:0004803">
    <property type="term" value="F:transposase activity"/>
    <property type="evidence" value="ECO:0007669"/>
    <property type="project" value="UniProtKB-UniRule"/>
</dbReference>
<keyword evidence="5 6" id="KW-0233">DNA recombination</keyword>
<comment type="similarity">
    <text evidence="2 6">Belongs to the transposase mutator family.</text>
</comment>
<keyword evidence="4 6" id="KW-0238">DNA-binding</keyword>
<evidence type="ECO:0000256" key="5">
    <source>
        <dbReference type="ARBA" id="ARBA00023172"/>
    </source>
</evidence>
<evidence type="ECO:0000256" key="4">
    <source>
        <dbReference type="ARBA" id="ARBA00023125"/>
    </source>
</evidence>
<accession>A0A1S1V6A6</accession>
<dbReference type="GO" id="GO:0006313">
    <property type="term" value="P:DNA transposition"/>
    <property type="evidence" value="ECO:0007669"/>
    <property type="project" value="UniProtKB-UniRule"/>
</dbReference>